<dbReference type="GO" id="GO:0004066">
    <property type="term" value="F:asparagine synthase (glutamine-hydrolyzing) activity"/>
    <property type="evidence" value="ECO:0007669"/>
    <property type="project" value="UniProtKB-EC"/>
</dbReference>
<gene>
    <name evidence="6" type="ORF">C8D88_10332</name>
</gene>
<dbReference type="InterPro" id="IPR001962">
    <property type="entry name" value="Asn_synthase"/>
</dbReference>
<comment type="caution">
    <text evidence="6">The sequence shown here is derived from an EMBL/GenBank/DDBJ whole genome shotgun (WGS) entry which is preliminary data.</text>
</comment>
<dbReference type="Pfam" id="PF00733">
    <property type="entry name" value="Asn_synthase"/>
    <property type="match status" value="1"/>
</dbReference>
<protein>
    <recommendedName>
        <fullName evidence="2">asparagine synthase (glutamine-hydrolyzing)</fullName>
        <ecNumber evidence="2">6.3.5.4</ecNumber>
    </recommendedName>
</protein>
<dbReference type="PANTHER" id="PTHR43284">
    <property type="entry name" value="ASPARAGINE SYNTHETASE (GLUTAMINE-HYDROLYZING)"/>
    <property type="match status" value="1"/>
</dbReference>
<feature type="domain" description="Asparagine synthetase" evidence="5">
    <location>
        <begin position="213"/>
        <end position="596"/>
    </location>
</feature>
<reference evidence="6 7" key="1">
    <citation type="submission" date="2018-05" db="EMBL/GenBank/DDBJ databases">
        <title>Genomic Encyclopedia of Type Strains, Phase IV (KMG-IV): sequencing the most valuable type-strain genomes for metagenomic binning, comparative biology and taxonomic classification.</title>
        <authorList>
            <person name="Goeker M."/>
        </authorList>
    </citation>
    <scope>NUCLEOTIDE SEQUENCE [LARGE SCALE GENOMIC DNA]</scope>
    <source>
        <strain evidence="6 7">DSM 45480</strain>
    </source>
</reference>
<keyword evidence="3" id="KW-0028">Amino-acid biosynthesis</keyword>
<evidence type="ECO:0000256" key="3">
    <source>
        <dbReference type="ARBA" id="ARBA00022888"/>
    </source>
</evidence>
<dbReference type="Gene3D" id="3.40.50.620">
    <property type="entry name" value="HUPs"/>
    <property type="match status" value="2"/>
</dbReference>
<dbReference type="InterPro" id="IPR051786">
    <property type="entry name" value="ASN_synthetase/amidase"/>
</dbReference>
<evidence type="ECO:0000256" key="1">
    <source>
        <dbReference type="ARBA" id="ARBA00005187"/>
    </source>
</evidence>
<dbReference type="EC" id="6.3.5.4" evidence="2"/>
<name>A0A316I370_9PSEU</name>
<evidence type="ECO:0000256" key="4">
    <source>
        <dbReference type="ARBA" id="ARBA00048741"/>
    </source>
</evidence>
<sequence>MPDQASRGHGESHFVVLPDHEAALAVARRLCAPGFRSLQHASGRPWLAGRWRDDEIVAAAAGDARLAVIGWCPVSVAELERAAAGLRDLTHLDELARRLPGSFHLAASLGGRCRVQGTASGLRLVFHRRIGEVVVAADRADLLAQDSPVDERGLVVRLLFPTPHPLLERTMWRDVECVPPGSALLVDGGRARLTRWWRDPEPVRGIAESVPLIRDALATAVDVRTRAGGTVACDLSGGLDSTSITFLAARSDARIVASTWPALDPVDEDVAWARRAAAHLPMVEHVVWPAERIPLVYENLLGIDDPMDEPTIGMMDRQRLLEDLKGLAEKGSRVRLTGIGGDHVAWCSEAHYHPLLRRRPLFAIRQLRAFRALFDWPLKPMISALADSRSYGAWLADEAERLRAPRDPNVIGTLGWGTGPRLFDWVTPEAQALARDTLLDAAATAEPLGRNRGEHGDLEPILSCSRIIRQWEQMSARAGLPIQSPFLDDRVIEACLSVRPEERVTPWRYKPVLTEAMRGIVPDECLARTNKAQAALEASAGLRRHRGDLLELWESSKLADLGLVDRRRLTELALRPDTPELRTGILYSTIGCEVWLRSLDKGAEHAVAG</sequence>
<keyword evidence="3" id="KW-0061">Asparagine biosynthesis</keyword>
<accession>A0A316I370</accession>
<dbReference type="AlphaFoldDB" id="A0A316I370"/>
<dbReference type="PANTHER" id="PTHR43284:SF1">
    <property type="entry name" value="ASPARAGINE SYNTHETASE"/>
    <property type="match status" value="1"/>
</dbReference>
<dbReference type="SUPFAM" id="SSF52402">
    <property type="entry name" value="Adenine nucleotide alpha hydrolases-like"/>
    <property type="match status" value="1"/>
</dbReference>
<evidence type="ECO:0000313" key="7">
    <source>
        <dbReference type="Proteomes" id="UP000246005"/>
    </source>
</evidence>
<dbReference type="EMBL" id="QGHB01000003">
    <property type="protein sequence ID" value="PWK87836.1"/>
    <property type="molecule type" value="Genomic_DNA"/>
</dbReference>
<organism evidence="6 7">
    <name type="scientific">Lentzea atacamensis</name>
    <dbReference type="NCBI Taxonomy" id="531938"/>
    <lineage>
        <taxon>Bacteria</taxon>
        <taxon>Bacillati</taxon>
        <taxon>Actinomycetota</taxon>
        <taxon>Actinomycetes</taxon>
        <taxon>Pseudonocardiales</taxon>
        <taxon>Pseudonocardiaceae</taxon>
        <taxon>Lentzea</taxon>
    </lineage>
</organism>
<dbReference type="InterPro" id="IPR014729">
    <property type="entry name" value="Rossmann-like_a/b/a_fold"/>
</dbReference>
<dbReference type="Proteomes" id="UP000246005">
    <property type="component" value="Unassembled WGS sequence"/>
</dbReference>
<dbReference type="GO" id="GO:0006529">
    <property type="term" value="P:asparagine biosynthetic process"/>
    <property type="evidence" value="ECO:0007669"/>
    <property type="project" value="UniProtKB-KW"/>
</dbReference>
<proteinExistence type="predicted"/>
<evidence type="ECO:0000259" key="5">
    <source>
        <dbReference type="Pfam" id="PF00733"/>
    </source>
</evidence>
<dbReference type="RefSeq" id="WP_109635405.1">
    <property type="nucleotide sequence ID" value="NZ_QGHB01000003.1"/>
</dbReference>
<evidence type="ECO:0000256" key="2">
    <source>
        <dbReference type="ARBA" id="ARBA00012737"/>
    </source>
</evidence>
<evidence type="ECO:0000313" key="6">
    <source>
        <dbReference type="EMBL" id="PWK87836.1"/>
    </source>
</evidence>
<comment type="catalytic activity">
    <reaction evidence="4">
        <text>L-aspartate + L-glutamine + ATP + H2O = L-asparagine + L-glutamate + AMP + diphosphate + H(+)</text>
        <dbReference type="Rhea" id="RHEA:12228"/>
        <dbReference type="ChEBI" id="CHEBI:15377"/>
        <dbReference type="ChEBI" id="CHEBI:15378"/>
        <dbReference type="ChEBI" id="CHEBI:29985"/>
        <dbReference type="ChEBI" id="CHEBI:29991"/>
        <dbReference type="ChEBI" id="CHEBI:30616"/>
        <dbReference type="ChEBI" id="CHEBI:33019"/>
        <dbReference type="ChEBI" id="CHEBI:58048"/>
        <dbReference type="ChEBI" id="CHEBI:58359"/>
        <dbReference type="ChEBI" id="CHEBI:456215"/>
        <dbReference type="EC" id="6.3.5.4"/>
    </reaction>
</comment>
<comment type="pathway">
    <text evidence="1">Amino-acid biosynthesis; L-asparagine biosynthesis; L-asparagine from L-aspartate (L-Gln route): step 1/1.</text>
</comment>